<organism evidence="1 2">
    <name type="scientific">Colletotrichum sojae</name>
    <dbReference type="NCBI Taxonomy" id="2175907"/>
    <lineage>
        <taxon>Eukaryota</taxon>
        <taxon>Fungi</taxon>
        <taxon>Dikarya</taxon>
        <taxon>Ascomycota</taxon>
        <taxon>Pezizomycotina</taxon>
        <taxon>Sordariomycetes</taxon>
        <taxon>Hypocreomycetidae</taxon>
        <taxon>Glomerellales</taxon>
        <taxon>Glomerellaceae</taxon>
        <taxon>Colletotrichum</taxon>
        <taxon>Colletotrichum orchidearum species complex</taxon>
    </lineage>
</organism>
<dbReference type="AlphaFoldDB" id="A0A8H6J1Y0"/>
<gene>
    <name evidence="1" type="ORF">CSOJ01_09917</name>
</gene>
<protein>
    <submittedName>
        <fullName evidence="1">Uncharacterized protein</fullName>
    </submittedName>
</protein>
<keyword evidence="2" id="KW-1185">Reference proteome</keyword>
<sequence>MIRGIYESYNLVRLSLLNQDILGLSENPKDPESIKLCKHYNITTRKDQDRFDACQDAILAELDISKSSEAVGAMERNSRCGVRIPGLRLSVSKRPIGSSATEAISRHDDLCSPESHYSSGLQFNKKDAPIVTRPAATSCTTLGASRIWIDMFNVRAGAAASDCRPIT</sequence>
<evidence type="ECO:0000313" key="2">
    <source>
        <dbReference type="Proteomes" id="UP000652219"/>
    </source>
</evidence>
<proteinExistence type="predicted"/>
<accession>A0A8H6J1Y0</accession>
<evidence type="ECO:0000313" key="1">
    <source>
        <dbReference type="EMBL" id="KAF6804823.1"/>
    </source>
</evidence>
<dbReference type="Proteomes" id="UP000652219">
    <property type="component" value="Unassembled WGS sequence"/>
</dbReference>
<dbReference type="EMBL" id="WIGN01000198">
    <property type="protein sequence ID" value="KAF6804823.1"/>
    <property type="molecule type" value="Genomic_DNA"/>
</dbReference>
<name>A0A8H6J1Y0_9PEZI</name>
<comment type="caution">
    <text evidence="1">The sequence shown here is derived from an EMBL/GenBank/DDBJ whole genome shotgun (WGS) entry which is preliminary data.</text>
</comment>
<reference evidence="1 2" key="1">
    <citation type="journal article" date="2020" name="Phytopathology">
        <title>Genome Sequence Resources of Colletotrichum truncatum, C. plurivorum, C. musicola, and C. sojae: Four Species Pathogenic to Soybean (Glycine max).</title>
        <authorList>
            <person name="Rogerio F."/>
            <person name="Boufleur T.R."/>
            <person name="Ciampi-Guillardi M."/>
            <person name="Sukno S.A."/>
            <person name="Thon M.R."/>
            <person name="Massola Junior N.S."/>
            <person name="Baroncelli R."/>
        </authorList>
    </citation>
    <scope>NUCLEOTIDE SEQUENCE [LARGE SCALE GENOMIC DNA]</scope>
    <source>
        <strain evidence="1 2">LFN0009</strain>
    </source>
</reference>